<comment type="caution">
    <text evidence="3">The sequence shown here is derived from an EMBL/GenBank/DDBJ whole genome shotgun (WGS) entry which is preliminary data.</text>
</comment>
<keyword evidence="1" id="KW-0732">Signal</keyword>
<dbReference type="PANTHER" id="PTHR43265:SF1">
    <property type="entry name" value="ESTERASE ESTD"/>
    <property type="match status" value="1"/>
</dbReference>
<dbReference type="EMBL" id="SUKA01000001">
    <property type="protein sequence ID" value="TJY68448.1"/>
    <property type="molecule type" value="Genomic_DNA"/>
</dbReference>
<dbReference type="InterPro" id="IPR029058">
    <property type="entry name" value="AB_hydrolase_fold"/>
</dbReference>
<dbReference type="Pfam" id="PF02129">
    <property type="entry name" value="Peptidase_S15"/>
    <property type="match status" value="1"/>
</dbReference>
<evidence type="ECO:0000313" key="3">
    <source>
        <dbReference type="EMBL" id="TJY68448.1"/>
    </source>
</evidence>
<dbReference type="OrthoDB" id="9809549at2"/>
<organism evidence="3 4">
    <name type="scientific">Sphingobacterium alkalisoli</name>
    <dbReference type="NCBI Taxonomy" id="1874115"/>
    <lineage>
        <taxon>Bacteria</taxon>
        <taxon>Pseudomonadati</taxon>
        <taxon>Bacteroidota</taxon>
        <taxon>Sphingobacteriia</taxon>
        <taxon>Sphingobacteriales</taxon>
        <taxon>Sphingobacteriaceae</taxon>
        <taxon>Sphingobacterium</taxon>
    </lineage>
</organism>
<keyword evidence="4" id="KW-1185">Reference proteome</keyword>
<feature type="chain" id="PRO_5020314125" evidence="1">
    <location>
        <begin position="24"/>
        <end position="359"/>
    </location>
</feature>
<dbReference type="AlphaFoldDB" id="A0A4U0H9H8"/>
<feature type="signal peptide" evidence="1">
    <location>
        <begin position="1"/>
        <end position="23"/>
    </location>
</feature>
<dbReference type="Gene3D" id="3.40.50.1820">
    <property type="entry name" value="alpha/beta hydrolase"/>
    <property type="match status" value="1"/>
</dbReference>
<sequence length="359" mass="39700">MTRMLKGGLLIGLWFSALNIAGAQQFNSEEVIFEAKGDTIQIGATITSPKQGGTFPALVLVSGTGPQNRDCEMAGQPLFAQIAEYLSSKGYIVLRMDDRGVGKTTGTYQQATTADFAKDALQAVDFLKTYPNVESRKIGLLGHSEGGAAMSIAASQSKDVAFLVSLAGLATNGMESLLVQNENIVRNSPATPVDQKRYNQINRLMFSTAYQYAQSDSLESKLNEVYDYWKLKDDLYFKTLGKEWDHFRFPIYSYAMQAVGPWYRYFVRYNAELVLSQVDVPILALNGDKDVYVDPTNLEGWQKYSKSGQKGLVTTHLLPNVNHLMQACKTCDAKEYAELGTIPTSTLAIITAWLNKTVK</sequence>
<name>A0A4U0H9H8_9SPHI</name>
<evidence type="ECO:0000313" key="4">
    <source>
        <dbReference type="Proteomes" id="UP000309872"/>
    </source>
</evidence>
<dbReference type="RefSeq" id="WP_136819314.1">
    <property type="nucleotide sequence ID" value="NZ_BMJX01000001.1"/>
</dbReference>
<proteinExistence type="predicted"/>
<dbReference type="InterPro" id="IPR000383">
    <property type="entry name" value="Xaa-Pro-like_dom"/>
</dbReference>
<protein>
    <submittedName>
        <fullName evidence="3">Alpha/beta hydrolase</fullName>
    </submittedName>
</protein>
<reference evidence="3 4" key="1">
    <citation type="submission" date="2019-04" db="EMBL/GenBank/DDBJ databases">
        <title>Sphingobacterium olei sp. nov., isolated from oil-contaminated soil.</title>
        <authorList>
            <person name="Liu B."/>
        </authorList>
    </citation>
    <scope>NUCLEOTIDE SEQUENCE [LARGE SCALE GENOMIC DNA]</scope>
    <source>
        <strain evidence="3 4">Y3L14</strain>
    </source>
</reference>
<evidence type="ECO:0000256" key="1">
    <source>
        <dbReference type="SAM" id="SignalP"/>
    </source>
</evidence>
<feature type="domain" description="Xaa-Pro dipeptidyl-peptidase-like" evidence="2">
    <location>
        <begin position="38"/>
        <end position="313"/>
    </location>
</feature>
<evidence type="ECO:0000259" key="2">
    <source>
        <dbReference type="Pfam" id="PF02129"/>
    </source>
</evidence>
<dbReference type="Proteomes" id="UP000309872">
    <property type="component" value="Unassembled WGS sequence"/>
</dbReference>
<dbReference type="SUPFAM" id="SSF53474">
    <property type="entry name" value="alpha/beta-Hydrolases"/>
    <property type="match status" value="1"/>
</dbReference>
<dbReference type="InterPro" id="IPR053145">
    <property type="entry name" value="AB_hydrolase_Est10"/>
</dbReference>
<gene>
    <name evidence="3" type="ORF">FAZ19_04120</name>
</gene>
<accession>A0A4U0H9H8</accession>
<dbReference type="GO" id="GO:0052689">
    <property type="term" value="F:carboxylic ester hydrolase activity"/>
    <property type="evidence" value="ECO:0007669"/>
    <property type="project" value="TreeGrafter"/>
</dbReference>
<dbReference type="PANTHER" id="PTHR43265">
    <property type="entry name" value="ESTERASE ESTD"/>
    <property type="match status" value="1"/>
</dbReference>
<keyword evidence="3" id="KW-0378">Hydrolase</keyword>